<keyword evidence="11" id="KW-1185">Reference proteome</keyword>
<dbReference type="InterPro" id="IPR002082">
    <property type="entry name" value="Asp_carbamoyltransf"/>
</dbReference>
<dbReference type="Gene3D" id="3.40.50.1370">
    <property type="entry name" value="Aspartate/ornithine carbamoyltransferase"/>
    <property type="match status" value="2"/>
</dbReference>
<feature type="binding site" evidence="7">
    <location>
        <position position="101"/>
    </location>
    <ligand>
        <name>carbamoyl phosphate</name>
        <dbReference type="ChEBI" id="CHEBI:58228"/>
    </ligand>
</feature>
<dbReference type="UniPathway" id="UPA00070">
    <property type="reaction ID" value="UER00116"/>
</dbReference>
<dbReference type="InterPro" id="IPR006130">
    <property type="entry name" value="Asp/Orn_carbamoylTrfase"/>
</dbReference>
<evidence type="ECO:0000256" key="3">
    <source>
        <dbReference type="ARBA" id="ARBA00022679"/>
    </source>
</evidence>
<dbReference type="KEGG" id="erl:AOC36_07785"/>
<feature type="domain" description="Aspartate/ornithine carbamoyltransferase Asp/Orn-binding" evidence="8">
    <location>
        <begin position="150"/>
        <end position="291"/>
    </location>
</feature>
<dbReference type="AlphaFoldDB" id="A0A109UH81"/>
<evidence type="ECO:0000313" key="10">
    <source>
        <dbReference type="EMBL" id="AMC93887.1"/>
    </source>
</evidence>
<evidence type="ECO:0000256" key="4">
    <source>
        <dbReference type="ARBA" id="ARBA00022975"/>
    </source>
</evidence>
<feature type="binding site" evidence="7">
    <location>
        <position position="134"/>
    </location>
    <ligand>
        <name>carbamoyl phosphate</name>
        <dbReference type="ChEBI" id="CHEBI:58228"/>
    </ligand>
</feature>
<gene>
    <name evidence="7" type="primary">pyrB</name>
    <name evidence="10" type="ORF">AOC36_07785</name>
</gene>
<accession>A0A109UH81</accession>
<dbReference type="PANTHER" id="PTHR45753:SF6">
    <property type="entry name" value="ASPARTATE CARBAMOYLTRANSFERASE"/>
    <property type="match status" value="1"/>
</dbReference>
<dbReference type="PRINTS" id="PR00100">
    <property type="entry name" value="AOTCASE"/>
</dbReference>
<comment type="pathway">
    <text evidence="1 7">Pyrimidine metabolism; UMP biosynthesis via de novo pathway; (S)-dihydroorotate from bicarbonate: step 2/3.</text>
</comment>
<dbReference type="GO" id="GO:0044205">
    <property type="term" value="P:'de novo' UMP biosynthetic process"/>
    <property type="evidence" value="ECO:0007669"/>
    <property type="project" value="UniProtKB-UniRule"/>
</dbReference>
<feature type="binding site" evidence="7">
    <location>
        <position position="51"/>
    </location>
    <ligand>
        <name>carbamoyl phosphate</name>
        <dbReference type="ChEBI" id="CHEBI:58228"/>
    </ligand>
</feature>
<feature type="binding site" evidence="7">
    <location>
        <position position="216"/>
    </location>
    <ligand>
        <name>L-aspartate</name>
        <dbReference type="ChEBI" id="CHEBI:29991"/>
    </ligand>
</feature>
<proteinExistence type="inferred from homology"/>
<reference evidence="10 11" key="1">
    <citation type="submission" date="2015-10" db="EMBL/GenBank/DDBJ databases">
        <title>Erysipelothrix larvae sp. LV19 isolated from the larval gut of the rhinoceros beetle, Trypoxylus dichotomus.</title>
        <authorList>
            <person name="Lim S."/>
            <person name="Kim B.-C."/>
        </authorList>
    </citation>
    <scope>NUCLEOTIDE SEQUENCE [LARGE SCALE GENOMIC DNA]</scope>
    <source>
        <strain evidence="10 11">LV19</strain>
    </source>
</reference>
<dbReference type="FunFam" id="3.40.50.1370:FF:000011">
    <property type="entry name" value="Aspartate carbamoyltransferase"/>
    <property type="match status" value="1"/>
</dbReference>
<evidence type="ECO:0000259" key="8">
    <source>
        <dbReference type="Pfam" id="PF00185"/>
    </source>
</evidence>
<dbReference type="PANTHER" id="PTHR45753">
    <property type="entry name" value="ORNITHINE CARBAMOYLTRANSFERASE, MITOCHONDRIAL"/>
    <property type="match status" value="1"/>
</dbReference>
<dbReference type="GO" id="GO:0006520">
    <property type="term" value="P:amino acid metabolic process"/>
    <property type="evidence" value="ECO:0007669"/>
    <property type="project" value="InterPro"/>
</dbReference>
<dbReference type="RefSeq" id="WP_067633097.1">
    <property type="nucleotide sequence ID" value="NZ_CP013213.1"/>
</dbReference>
<dbReference type="Pfam" id="PF00185">
    <property type="entry name" value="OTCace"/>
    <property type="match status" value="1"/>
</dbReference>
<dbReference type="OrthoDB" id="9774690at2"/>
<keyword evidence="3 7" id="KW-0808">Transferase</keyword>
<comment type="catalytic activity">
    <reaction evidence="6 7">
        <text>carbamoyl phosphate + L-aspartate = N-carbamoyl-L-aspartate + phosphate + H(+)</text>
        <dbReference type="Rhea" id="RHEA:20013"/>
        <dbReference type="ChEBI" id="CHEBI:15378"/>
        <dbReference type="ChEBI" id="CHEBI:29991"/>
        <dbReference type="ChEBI" id="CHEBI:32814"/>
        <dbReference type="ChEBI" id="CHEBI:43474"/>
        <dbReference type="ChEBI" id="CHEBI:58228"/>
        <dbReference type="EC" id="2.1.3.2"/>
    </reaction>
</comment>
<dbReference type="STRING" id="1514105.AOC36_07785"/>
<feature type="binding site" evidence="7">
    <location>
        <position position="254"/>
    </location>
    <ligand>
        <name>carbamoyl phosphate</name>
        <dbReference type="ChEBI" id="CHEBI:58228"/>
    </ligand>
</feature>
<feature type="binding site" evidence="7">
    <location>
        <position position="79"/>
    </location>
    <ligand>
        <name>L-aspartate</name>
        <dbReference type="ChEBI" id="CHEBI:29991"/>
    </ligand>
</feature>
<sequence length="298" mass="33206">MQLKHFTSCDTLSDEDVYGLIHRACDLKAGNVSPIQSNLTAVNCFFENSTRTQTSFEMAQRKCGMSVIPFNASTSSISKGESLFDTLLTMDAIGVDIAVVRCSEEGFFHEIMNCPTMNISIINAGDGAGEHPTQCMLDMMTIYEEFNTFKDLNVVIVGDVKHSRVAHSNARLLTRLGANVSFFGPPQFMDETMDQYGPVVDLKSVIQTVDVVMLLRVQNERHSDVYIEDYHNHYGLTQEMAKKLKASAIIMHPAPVNRGVEIDSDLVISQHSRIVDQMRNGVYTRIAILEAITKGRTQ</sequence>
<dbReference type="Pfam" id="PF02729">
    <property type="entry name" value="OTCace_N"/>
    <property type="match status" value="1"/>
</dbReference>
<dbReference type="PRINTS" id="PR00101">
    <property type="entry name" value="ATCASE"/>
</dbReference>
<dbReference type="EC" id="2.1.3.2" evidence="7"/>
<dbReference type="Proteomes" id="UP000063781">
    <property type="component" value="Chromosome"/>
</dbReference>
<evidence type="ECO:0000256" key="5">
    <source>
        <dbReference type="ARBA" id="ARBA00043884"/>
    </source>
</evidence>
<keyword evidence="4 7" id="KW-0665">Pyrimidine biosynthesis</keyword>
<organism evidence="10 11">
    <name type="scientific">Erysipelothrix larvae</name>
    <dbReference type="NCBI Taxonomy" id="1514105"/>
    <lineage>
        <taxon>Bacteria</taxon>
        <taxon>Bacillati</taxon>
        <taxon>Bacillota</taxon>
        <taxon>Erysipelotrichia</taxon>
        <taxon>Erysipelotrichales</taxon>
        <taxon>Erysipelotrichaceae</taxon>
        <taxon>Erysipelothrix</taxon>
    </lineage>
</organism>
<dbReference type="InterPro" id="IPR036901">
    <property type="entry name" value="Asp/Orn_carbamoylTrfase_sf"/>
</dbReference>
<dbReference type="EMBL" id="CP013213">
    <property type="protein sequence ID" value="AMC93887.1"/>
    <property type="molecule type" value="Genomic_DNA"/>
</dbReference>
<protein>
    <recommendedName>
        <fullName evidence="7">Aspartate carbamoyltransferase</fullName>
        <ecNumber evidence="7">2.1.3.2</ecNumber>
    </recommendedName>
    <alternativeName>
        <fullName evidence="7">Aspartate transcarbamylase</fullName>
        <shortName evidence="7">ATCase</shortName>
    </alternativeName>
</protein>
<evidence type="ECO:0000259" key="9">
    <source>
        <dbReference type="Pfam" id="PF02729"/>
    </source>
</evidence>
<feature type="binding site" evidence="7">
    <location>
        <position position="131"/>
    </location>
    <ligand>
        <name>carbamoyl phosphate</name>
        <dbReference type="ChEBI" id="CHEBI:58228"/>
    </ligand>
</feature>
<feature type="domain" description="Aspartate/ornithine carbamoyltransferase carbamoyl-P binding" evidence="9">
    <location>
        <begin position="4"/>
        <end position="144"/>
    </location>
</feature>
<dbReference type="GO" id="GO:0006207">
    <property type="term" value="P:'de novo' pyrimidine nucleobase biosynthetic process"/>
    <property type="evidence" value="ECO:0007669"/>
    <property type="project" value="InterPro"/>
</dbReference>
<comment type="subunit">
    <text evidence="7">Heterododecamer (2C3:3R2) of six catalytic PyrB chains organized as two trimers (C3), and six regulatory PyrI chains organized as three dimers (R2).</text>
</comment>
<dbReference type="NCBIfam" id="NF002032">
    <property type="entry name" value="PRK00856.1"/>
    <property type="match status" value="1"/>
</dbReference>
<evidence type="ECO:0000256" key="1">
    <source>
        <dbReference type="ARBA" id="ARBA00004852"/>
    </source>
</evidence>
<evidence type="ECO:0000256" key="7">
    <source>
        <dbReference type="HAMAP-Rule" id="MF_00001"/>
    </source>
</evidence>
<evidence type="ECO:0000313" key="11">
    <source>
        <dbReference type="Proteomes" id="UP000063781"/>
    </source>
</evidence>
<evidence type="ECO:0000256" key="6">
    <source>
        <dbReference type="ARBA" id="ARBA00048859"/>
    </source>
</evidence>
<dbReference type="HAMAP" id="MF_00001">
    <property type="entry name" value="Asp_carb_tr"/>
    <property type="match status" value="1"/>
</dbReference>
<feature type="binding site" evidence="7">
    <location>
        <position position="164"/>
    </location>
    <ligand>
        <name>L-aspartate</name>
        <dbReference type="ChEBI" id="CHEBI:29991"/>
    </ligand>
</feature>
<dbReference type="SUPFAM" id="SSF53671">
    <property type="entry name" value="Aspartate/ornithine carbamoyltransferase"/>
    <property type="match status" value="1"/>
</dbReference>
<dbReference type="NCBIfam" id="TIGR00670">
    <property type="entry name" value="asp_carb_tr"/>
    <property type="match status" value="1"/>
</dbReference>
<dbReference type="GO" id="GO:0004070">
    <property type="term" value="F:aspartate carbamoyltransferase activity"/>
    <property type="evidence" value="ECO:0007669"/>
    <property type="project" value="UniProtKB-UniRule"/>
</dbReference>
<dbReference type="InterPro" id="IPR006131">
    <property type="entry name" value="Asp_carbamoyltransf_Asp/Orn-bd"/>
</dbReference>
<comment type="similarity">
    <text evidence="2 7">Belongs to the aspartate/ornithine carbamoyltransferase superfamily. ATCase family.</text>
</comment>
<feature type="binding site" evidence="7">
    <location>
        <position position="52"/>
    </location>
    <ligand>
        <name>carbamoyl phosphate</name>
        <dbReference type="ChEBI" id="CHEBI:58228"/>
    </ligand>
</feature>
<dbReference type="InterPro" id="IPR006132">
    <property type="entry name" value="Asp/Orn_carbamoyltranf_P-bd"/>
</dbReference>
<feature type="binding site" evidence="7">
    <location>
        <position position="255"/>
    </location>
    <ligand>
        <name>carbamoyl phosphate</name>
        <dbReference type="ChEBI" id="CHEBI:58228"/>
    </ligand>
</feature>
<comment type="function">
    <text evidence="5 7">Catalyzes the condensation of carbamoyl phosphate and aspartate to form carbamoyl aspartate and inorganic phosphate, the committed step in the de novo pyrimidine nucleotide biosynthesis pathway.</text>
</comment>
<dbReference type="PROSITE" id="PS00097">
    <property type="entry name" value="CARBAMOYLTRANSFERASE"/>
    <property type="match status" value="1"/>
</dbReference>
<name>A0A109UH81_9FIRM</name>
<dbReference type="GO" id="GO:0016597">
    <property type="term" value="F:amino acid binding"/>
    <property type="evidence" value="ECO:0007669"/>
    <property type="project" value="InterPro"/>
</dbReference>
<dbReference type="GO" id="GO:0005829">
    <property type="term" value="C:cytosol"/>
    <property type="evidence" value="ECO:0007669"/>
    <property type="project" value="TreeGrafter"/>
</dbReference>
<evidence type="ECO:0000256" key="2">
    <source>
        <dbReference type="ARBA" id="ARBA00008896"/>
    </source>
</evidence>